<name>A0A2U1K3D7_9BACI</name>
<gene>
    <name evidence="2" type="ORF">DCC39_08180</name>
</gene>
<dbReference type="GO" id="GO:0005975">
    <property type="term" value="P:carbohydrate metabolic process"/>
    <property type="evidence" value="ECO:0007669"/>
    <property type="project" value="InterPro"/>
</dbReference>
<sequence>MLKTKWVNWAIGVALMFLVVYGIGKWLGIDGKEESVQATVKNNYMNEQGLIHAYPKQQNSQYLSESIGLYMQYLVLVHDRNTFEQQVEQLQDYFIVRKNGDLYIQWALNEATNVNALIDDLRIIDALQSASKVFNKPTYETLAKKLASSIQKKQTPDGYYVDFYDWSTDSPASRVTLSYLTREFFTAFSDNHGTKQLLESLDGSLTFFPEYFDTKSGMFNDREEVHLIDQLLIALNRENIGQPSPSFEEWVTTEWRSQGKLYGRYNRETKEATVNYESLSVYYFLQQYFREINKNDLANEVVKHAQQLADESTIGKAHFFDYIHYQQMLKEND</sequence>
<dbReference type="EMBL" id="QCZG01000013">
    <property type="protein sequence ID" value="PWA12047.1"/>
    <property type="molecule type" value="Genomic_DNA"/>
</dbReference>
<dbReference type="InterPro" id="IPR008928">
    <property type="entry name" value="6-hairpin_glycosidase_sf"/>
</dbReference>
<feature type="transmembrane region" description="Helical" evidence="1">
    <location>
        <begin position="6"/>
        <end position="24"/>
    </location>
</feature>
<protein>
    <submittedName>
        <fullName evidence="2">Glycoside transferase</fullName>
    </submittedName>
</protein>
<keyword evidence="2" id="KW-0808">Transferase</keyword>
<dbReference type="GO" id="GO:0016740">
    <property type="term" value="F:transferase activity"/>
    <property type="evidence" value="ECO:0007669"/>
    <property type="project" value="UniProtKB-KW"/>
</dbReference>
<accession>A0A2U1K3D7</accession>
<dbReference type="Proteomes" id="UP000245998">
    <property type="component" value="Unassembled WGS sequence"/>
</dbReference>
<dbReference type="OrthoDB" id="1779554at2"/>
<comment type="caution">
    <text evidence="2">The sequence shown here is derived from an EMBL/GenBank/DDBJ whole genome shotgun (WGS) entry which is preliminary data.</text>
</comment>
<keyword evidence="1" id="KW-1133">Transmembrane helix</keyword>
<organism evidence="2 3">
    <name type="scientific">Pueribacillus theae</name>
    <dbReference type="NCBI Taxonomy" id="2171751"/>
    <lineage>
        <taxon>Bacteria</taxon>
        <taxon>Bacillati</taxon>
        <taxon>Bacillota</taxon>
        <taxon>Bacilli</taxon>
        <taxon>Bacillales</taxon>
        <taxon>Bacillaceae</taxon>
        <taxon>Pueribacillus</taxon>
    </lineage>
</organism>
<dbReference type="SUPFAM" id="SSF48208">
    <property type="entry name" value="Six-hairpin glycosidases"/>
    <property type="match status" value="1"/>
</dbReference>
<reference evidence="2 3" key="1">
    <citation type="submission" date="2018-04" db="EMBL/GenBank/DDBJ databases">
        <title>Camelliibacillus theae gen. nov., sp. nov., isolated from Pu'er tea.</title>
        <authorList>
            <person name="Niu L."/>
        </authorList>
    </citation>
    <scope>NUCLEOTIDE SEQUENCE [LARGE SCALE GENOMIC DNA]</scope>
    <source>
        <strain evidence="2 3">T8</strain>
    </source>
</reference>
<dbReference type="AlphaFoldDB" id="A0A2U1K3D7"/>
<dbReference type="RefSeq" id="WP_116554405.1">
    <property type="nucleotide sequence ID" value="NZ_QCZG01000013.1"/>
</dbReference>
<evidence type="ECO:0000313" key="2">
    <source>
        <dbReference type="EMBL" id="PWA12047.1"/>
    </source>
</evidence>
<evidence type="ECO:0000256" key="1">
    <source>
        <dbReference type="SAM" id="Phobius"/>
    </source>
</evidence>
<dbReference type="InterPro" id="IPR012341">
    <property type="entry name" value="6hp_glycosidase-like_sf"/>
</dbReference>
<proteinExistence type="predicted"/>
<evidence type="ECO:0000313" key="3">
    <source>
        <dbReference type="Proteomes" id="UP000245998"/>
    </source>
</evidence>
<keyword evidence="1" id="KW-0812">Transmembrane</keyword>
<keyword evidence="1" id="KW-0472">Membrane</keyword>
<dbReference type="Gene3D" id="1.50.10.10">
    <property type="match status" value="1"/>
</dbReference>
<keyword evidence="3" id="KW-1185">Reference proteome</keyword>